<dbReference type="Proteomes" id="UP000053586">
    <property type="component" value="Unassembled WGS sequence"/>
</dbReference>
<organism evidence="2 3">
    <name type="scientific">Glaciecola punicea ACAM 611</name>
    <dbReference type="NCBI Taxonomy" id="1121923"/>
    <lineage>
        <taxon>Bacteria</taxon>
        <taxon>Pseudomonadati</taxon>
        <taxon>Pseudomonadota</taxon>
        <taxon>Gammaproteobacteria</taxon>
        <taxon>Alteromonadales</taxon>
        <taxon>Alteromonadaceae</taxon>
        <taxon>Glaciecola</taxon>
    </lineage>
</organism>
<evidence type="ECO:0000313" key="2">
    <source>
        <dbReference type="EMBL" id="GAB55903.1"/>
    </source>
</evidence>
<reference evidence="2 3" key="1">
    <citation type="journal article" date="2012" name="J. Bacteriol.">
        <title>Genome sequence of proteorhodopsin-containing sea ice bacterium Glaciecola punicea ACAM 611T.</title>
        <authorList>
            <person name="Qin Q.-L."/>
            <person name="Xie B.-B."/>
            <person name="Shu Y.-L."/>
            <person name="Rong J.-C."/>
            <person name="Zhao D.-L."/>
            <person name="Zhang X.-Y."/>
            <person name="Chen X.-L."/>
            <person name="Zhou B.-C."/>
            <person name="Zhanga Y.-Z."/>
        </authorList>
    </citation>
    <scope>NUCLEOTIDE SEQUENCE [LARGE SCALE GENOMIC DNA]</scope>
    <source>
        <strain evidence="2 3">ACAM 611</strain>
    </source>
</reference>
<proteinExistence type="predicted"/>
<feature type="domain" description="Beta-lactamase-related" evidence="1">
    <location>
        <begin position="55"/>
        <end position="110"/>
    </location>
</feature>
<dbReference type="Gene3D" id="3.40.710.10">
    <property type="entry name" value="DD-peptidase/beta-lactamase superfamily"/>
    <property type="match status" value="1"/>
</dbReference>
<dbReference type="Pfam" id="PF00144">
    <property type="entry name" value="Beta-lactamase"/>
    <property type="match status" value="1"/>
</dbReference>
<dbReference type="SUPFAM" id="SSF56601">
    <property type="entry name" value="beta-lactamase/transpeptidase-like"/>
    <property type="match status" value="1"/>
</dbReference>
<dbReference type="EMBL" id="BAET01000019">
    <property type="protein sequence ID" value="GAB55903.1"/>
    <property type="molecule type" value="Genomic_DNA"/>
</dbReference>
<comment type="caution">
    <text evidence="2">The sequence shown here is derived from an EMBL/GenBank/DDBJ whole genome shotgun (WGS) entry which is preliminary data.</text>
</comment>
<protein>
    <recommendedName>
        <fullName evidence="1">Beta-lactamase-related domain-containing protein</fullName>
    </recommendedName>
</protein>
<dbReference type="InterPro" id="IPR001466">
    <property type="entry name" value="Beta-lactam-related"/>
</dbReference>
<name>H5TC76_9ALTE</name>
<accession>H5TC76</accession>
<gene>
    <name evidence="2" type="ORF">GPUN_1787</name>
</gene>
<dbReference type="AlphaFoldDB" id="H5TC76"/>
<dbReference type="RefSeq" id="WP_006005490.1">
    <property type="nucleotide sequence ID" value="NZ_BAET01000019.1"/>
</dbReference>
<evidence type="ECO:0000313" key="3">
    <source>
        <dbReference type="Proteomes" id="UP000053586"/>
    </source>
</evidence>
<dbReference type="InterPro" id="IPR012338">
    <property type="entry name" value="Beta-lactam/transpept-like"/>
</dbReference>
<dbReference type="OrthoDB" id="119951at2"/>
<reference evidence="2 3" key="2">
    <citation type="journal article" date="2017" name="Antonie Van Leeuwenhoek">
        <title>Rhizobium rhizosphaerae sp. nov., a novel species isolated from rice rhizosphere.</title>
        <authorList>
            <person name="Zhao J.J."/>
            <person name="Zhang J."/>
            <person name="Zhang R.J."/>
            <person name="Zhang C.W."/>
            <person name="Yin H.Q."/>
            <person name="Zhang X.X."/>
        </authorList>
    </citation>
    <scope>NUCLEOTIDE SEQUENCE [LARGE SCALE GENOMIC DNA]</scope>
    <source>
        <strain evidence="2 3">ACAM 611</strain>
    </source>
</reference>
<evidence type="ECO:0000259" key="1">
    <source>
        <dbReference type="Pfam" id="PF00144"/>
    </source>
</evidence>
<keyword evidence="3" id="KW-1185">Reference proteome</keyword>
<sequence>MKSIRIFLFGPSLFAANFSYVQQNEFNHASQNEPAQTGQSVTNQKKPAKAIGDLDKTLNRILKTNGITGMSYAIIDSQGNSFTNGLGLAKLEGKVSATADTIFRIGSNFKNICRFGCFKISR</sequence>